<sequence length="102" mass="11511">MKTNFYILIIFLLAFSFGNAQSTTETVKVEITNTVSVSNDDKQVTVETTTTTNENEVMLINASEVKESIARSNSDIKLYFNRLRNVDNLNLMFPKINKAVKA</sequence>
<proteinExistence type="predicted"/>
<name>A0ABW3JLA1_9FLAO</name>
<comment type="caution">
    <text evidence="2">The sequence shown here is derived from an EMBL/GenBank/DDBJ whole genome shotgun (WGS) entry which is preliminary data.</text>
</comment>
<feature type="chain" id="PRO_5045850942" evidence="1">
    <location>
        <begin position="23"/>
        <end position="102"/>
    </location>
</feature>
<accession>A0ABW3JLA1</accession>
<organism evidence="2 3">
    <name type="scientific">Mariniflexile jejuense</name>
    <dbReference type="NCBI Taxonomy" id="1173582"/>
    <lineage>
        <taxon>Bacteria</taxon>
        <taxon>Pseudomonadati</taxon>
        <taxon>Bacteroidota</taxon>
        <taxon>Flavobacteriia</taxon>
        <taxon>Flavobacteriales</taxon>
        <taxon>Flavobacteriaceae</taxon>
        <taxon>Mariniflexile</taxon>
    </lineage>
</organism>
<protein>
    <submittedName>
        <fullName evidence="2">Uncharacterized protein</fullName>
    </submittedName>
</protein>
<evidence type="ECO:0000313" key="2">
    <source>
        <dbReference type="EMBL" id="MFD0991207.1"/>
    </source>
</evidence>
<reference evidence="3" key="1">
    <citation type="journal article" date="2019" name="Int. J. Syst. Evol. Microbiol.">
        <title>The Global Catalogue of Microorganisms (GCM) 10K type strain sequencing project: providing services to taxonomists for standard genome sequencing and annotation.</title>
        <authorList>
            <consortium name="The Broad Institute Genomics Platform"/>
            <consortium name="The Broad Institute Genome Sequencing Center for Infectious Disease"/>
            <person name="Wu L."/>
            <person name="Ma J."/>
        </authorList>
    </citation>
    <scope>NUCLEOTIDE SEQUENCE [LARGE SCALE GENOMIC DNA]</scope>
    <source>
        <strain evidence="3">CCUG 62414</strain>
    </source>
</reference>
<dbReference type="RefSeq" id="WP_379926889.1">
    <property type="nucleotide sequence ID" value="NZ_JBHTJI010000042.1"/>
</dbReference>
<keyword evidence="3" id="KW-1185">Reference proteome</keyword>
<gene>
    <name evidence="2" type="ORF">ACFQ1R_13960</name>
</gene>
<keyword evidence="1" id="KW-0732">Signal</keyword>
<evidence type="ECO:0000256" key="1">
    <source>
        <dbReference type="SAM" id="SignalP"/>
    </source>
</evidence>
<dbReference type="Proteomes" id="UP001597061">
    <property type="component" value="Unassembled WGS sequence"/>
</dbReference>
<feature type="signal peptide" evidence="1">
    <location>
        <begin position="1"/>
        <end position="22"/>
    </location>
</feature>
<dbReference type="EMBL" id="JBHTJI010000042">
    <property type="protein sequence ID" value="MFD0991207.1"/>
    <property type="molecule type" value="Genomic_DNA"/>
</dbReference>
<evidence type="ECO:0000313" key="3">
    <source>
        <dbReference type="Proteomes" id="UP001597061"/>
    </source>
</evidence>